<sequence length="229" mass="25976">MAGMARREVTPSGDLWRKWIREDMKKTEKEEERKMEECNINRTFVQIEKETNWSIELETINNHARLIACPFAFTEIGYFDLHWPDNTKPAKACEYGKVLAGPHHVIAAQGRRHRKKTGDSPNDRSLLAVLNAVSHELVERQLGSQHQQVAEKLDPALVGVLPKVRPLPLRGTLEKPPRSLLDQRQAVDGIGPLPSERLARLRNLAEIPRIEQGGQEKHDIGVEERGLDG</sequence>
<name>K0R2E5_THAOC</name>
<protein>
    <submittedName>
        <fullName evidence="1">Uncharacterized protein</fullName>
    </submittedName>
</protein>
<organism evidence="1 2">
    <name type="scientific">Thalassiosira oceanica</name>
    <name type="common">Marine diatom</name>
    <dbReference type="NCBI Taxonomy" id="159749"/>
    <lineage>
        <taxon>Eukaryota</taxon>
        <taxon>Sar</taxon>
        <taxon>Stramenopiles</taxon>
        <taxon>Ochrophyta</taxon>
        <taxon>Bacillariophyta</taxon>
        <taxon>Coscinodiscophyceae</taxon>
        <taxon>Thalassiosirophycidae</taxon>
        <taxon>Thalassiosirales</taxon>
        <taxon>Thalassiosiraceae</taxon>
        <taxon>Thalassiosira</taxon>
    </lineage>
</organism>
<keyword evidence="2" id="KW-1185">Reference proteome</keyword>
<dbReference type="AlphaFoldDB" id="K0R2E5"/>
<evidence type="ECO:0000313" key="1">
    <source>
        <dbReference type="EMBL" id="EJK45344.1"/>
    </source>
</evidence>
<dbReference type="Proteomes" id="UP000266841">
    <property type="component" value="Unassembled WGS sequence"/>
</dbReference>
<gene>
    <name evidence="1" type="ORF">THAOC_36043</name>
</gene>
<reference evidence="1 2" key="1">
    <citation type="journal article" date="2012" name="Genome Biol.">
        <title>Genome and low-iron response of an oceanic diatom adapted to chronic iron limitation.</title>
        <authorList>
            <person name="Lommer M."/>
            <person name="Specht M."/>
            <person name="Roy A.S."/>
            <person name="Kraemer L."/>
            <person name="Andreson R."/>
            <person name="Gutowska M.A."/>
            <person name="Wolf J."/>
            <person name="Bergner S.V."/>
            <person name="Schilhabel M.B."/>
            <person name="Klostermeier U.C."/>
            <person name="Beiko R.G."/>
            <person name="Rosenstiel P."/>
            <person name="Hippler M."/>
            <person name="Laroche J."/>
        </authorList>
    </citation>
    <scope>NUCLEOTIDE SEQUENCE [LARGE SCALE GENOMIC DNA]</scope>
    <source>
        <strain evidence="1 2">CCMP1005</strain>
    </source>
</reference>
<feature type="non-terminal residue" evidence="1">
    <location>
        <position position="229"/>
    </location>
</feature>
<evidence type="ECO:0000313" key="2">
    <source>
        <dbReference type="Proteomes" id="UP000266841"/>
    </source>
</evidence>
<proteinExistence type="predicted"/>
<accession>K0R2E5</accession>
<dbReference type="EMBL" id="AGNL01048590">
    <property type="protein sequence ID" value="EJK45344.1"/>
    <property type="molecule type" value="Genomic_DNA"/>
</dbReference>
<comment type="caution">
    <text evidence="1">The sequence shown here is derived from an EMBL/GenBank/DDBJ whole genome shotgun (WGS) entry which is preliminary data.</text>
</comment>